<protein>
    <submittedName>
        <fullName evidence="2">Uncharacterized protein</fullName>
    </submittedName>
</protein>
<evidence type="ECO:0000313" key="3">
    <source>
        <dbReference type="Proteomes" id="UP001523392"/>
    </source>
</evidence>
<dbReference type="Proteomes" id="UP001523392">
    <property type="component" value="Unassembled WGS sequence"/>
</dbReference>
<evidence type="ECO:0000313" key="2">
    <source>
        <dbReference type="EMBL" id="MCO6419714.1"/>
    </source>
</evidence>
<sequence length="132" mass="13579">MTPCIEPALLAEFHRPAPLLLAAAGLPGLEALALPGFGLWLVDAAGRLHRPGGDPARATHPLATVPGEVLAMIGPPEALEGLRGWWERTAPELPPLLPAERAEAALPALLPLLAGALAPRSAAAGELQRALV</sequence>
<keyword evidence="1" id="KW-0472">Membrane</keyword>
<keyword evidence="3" id="KW-1185">Reference proteome</keyword>
<name>A0ABT1DES3_9PROT</name>
<accession>A0ABT1DES3</accession>
<reference evidence="2 3" key="1">
    <citation type="submission" date="2021-12" db="EMBL/GenBank/DDBJ databases">
        <title>Siccirubricoccus leaddurans sp. nov., a high concentration Zn2+ tolerance bacterium.</title>
        <authorList>
            <person name="Cao Y."/>
        </authorList>
    </citation>
    <scope>NUCLEOTIDE SEQUENCE [LARGE SCALE GENOMIC DNA]</scope>
    <source>
        <strain evidence="2 3">KC 17139</strain>
    </source>
</reference>
<dbReference type="RefSeq" id="WP_252956394.1">
    <property type="nucleotide sequence ID" value="NZ_JAFIRR010000218.1"/>
</dbReference>
<feature type="non-terminal residue" evidence="2">
    <location>
        <position position="132"/>
    </location>
</feature>
<evidence type="ECO:0000256" key="1">
    <source>
        <dbReference type="SAM" id="Phobius"/>
    </source>
</evidence>
<feature type="transmembrane region" description="Helical" evidence="1">
    <location>
        <begin position="20"/>
        <end position="42"/>
    </location>
</feature>
<comment type="caution">
    <text evidence="2">The sequence shown here is derived from an EMBL/GenBank/DDBJ whole genome shotgun (WGS) entry which is preliminary data.</text>
</comment>
<dbReference type="EMBL" id="JAFIRR010000218">
    <property type="protein sequence ID" value="MCO6419714.1"/>
    <property type="molecule type" value="Genomic_DNA"/>
</dbReference>
<keyword evidence="1" id="KW-1133">Transmembrane helix</keyword>
<organism evidence="2 3">
    <name type="scientific">Siccirubricoccus soli</name>
    <dbReference type="NCBI Taxonomy" id="2899147"/>
    <lineage>
        <taxon>Bacteria</taxon>
        <taxon>Pseudomonadati</taxon>
        <taxon>Pseudomonadota</taxon>
        <taxon>Alphaproteobacteria</taxon>
        <taxon>Acetobacterales</taxon>
        <taxon>Roseomonadaceae</taxon>
        <taxon>Siccirubricoccus</taxon>
    </lineage>
</organism>
<keyword evidence="1" id="KW-0812">Transmembrane</keyword>
<proteinExistence type="predicted"/>
<gene>
    <name evidence="2" type="ORF">JYK14_26625</name>
</gene>